<dbReference type="RefSeq" id="WP_104371447.1">
    <property type="nucleotide sequence ID" value="NZ_BFAV01000071.1"/>
</dbReference>
<dbReference type="PROSITE" id="PS50893">
    <property type="entry name" value="ABC_TRANSPORTER_2"/>
    <property type="match status" value="1"/>
</dbReference>
<comment type="caution">
    <text evidence="5">The sequence shown here is derived from an EMBL/GenBank/DDBJ whole genome shotgun (WGS) entry which is preliminary data.</text>
</comment>
<name>A0A2L2XAC3_9FIRM</name>
<protein>
    <submittedName>
        <fullName evidence="5">ABC transporter, ATP-binding protein</fullName>
    </submittedName>
</protein>
<accession>A0A2L2XAC3</accession>
<dbReference type="AlphaFoldDB" id="A0A2L2XAC3"/>
<dbReference type="InterPro" id="IPR003439">
    <property type="entry name" value="ABC_transporter-like_ATP-bd"/>
</dbReference>
<dbReference type="PANTHER" id="PTHR42939">
    <property type="entry name" value="ABC TRANSPORTER ATP-BINDING PROTEIN ALBC-RELATED"/>
    <property type="match status" value="1"/>
</dbReference>
<evidence type="ECO:0000313" key="6">
    <source>
        <dbReference type="Proteomes" id="UP000239549"/>
    </source>
</evidence>
<dbReference type="GO" id="GO:0005524">
    <property type="term" value="F:ATP binding"/>
    <property type="evidence" value="ECO:0007669"/>
    <property type="project" value="UniProtKB-KW"/>
</dbReference>
<dbReference type="InterPro" id="IPR027417">
    <property type="entry name" value="P-loop_NTPase"/>
</dbReference>
<evidence type="ECO:0000256" key="3">
    <source>
        <dbReference type="ARBA" id="ARBA00022840"/>
    </source>
</evidence>
<dbReference type="InterPro" id="IPR051782">
    <property type="entry name" value="ABC_Transporter_VariousFunc"/>
</dbReference>
<dbReference type="OrthoDB" id="9804819at2"/>
<dbReference type="SMART" id="SM00382">
    <property type="entry name" value="AAA"/>
    <property type="match status" value="1"/>
</dbReference>
<dbReference type="Proteomes" id="UP000239549">
    <property type="component" value="Unassembled WGS sequence"/>
</dbReference>
<keyword evidence="3 5" id="KW-0067">ATP-binding</keyword>
<dbReference type="CDD" id="cd03230">
    <property type="entry name" value="ABC_DR_subfamily_A"/>
    <property type="match status" value="1"/>
</dbReference>
<evidence type="ECO:0000256" key="2">
    <source>
        <dbReference type="ARBA" id="ARBA00022741"/>
    </source>
</evidence>
<evidence type="ECO:0000256" key="1">
    <source>
        <dbReference type="ARBA" id="ARBA00022448"/>
    </source>
</evidence>
<reference evidence="6" key="1">
    <citation type="submission" date="2018-02" db="EMBL/GenBank/DDBJ databases">
        <title>Genome sequence of Desulfocucumis palustris strain NAW-5.</title>
        <authorList>
            <person name="Watanabe M."/>
            <person name="Kojima H."/>
            <person name="Fukui M."/>
        </authorList>
    </citation>
    <scope>NUCLEOTIDE SEQUENCE [LARGE SCALE GENOMIC DNA]</scope>
    <source>
        <strain evidence="6">NAW-5</strain>
    </source>
</reference>
<sequence length="295" mass="33174">MNDLMAIELKGIIKKYPDFTLDVEYLAFSRGTILGLLGPNGAGKSTMIKAMMNLVGVDRGNISLLGMDHRREEIKIKKQVGYVPEECNLYEEASAGWLGQFVSKYYEGWDHRFYQHLLEKFGVQSGKKVKKLSKGGKMKLSLCLALAHRPSLLLLDEPTSGLDPVVRQQFLKELLEVIQDESRSVLFSSHIVSDIEKVADYVAFMRGGQIVLCDQKDDLLDKWRRVSFRAADSGAAERLKGYLAYYKEMNQNYQGVSGSCGDDLRQKLAELGAENVNLHPMSLEEIMIVISRGEV</sequence>
<keyword evidence="6" id="KW-1185">Reference proteome</keyword>
<proteinExistence type="predicted"/>
<dbReference type="InterPro" id="IPR003593">
    <property type="entry name" value="AAA+_ATPase"/>
</dbReference>
<dbReference type="EMBL" id="BFAV01000071">
    <property type="protein sequence ID" value="GBF33002.1"/>
    <property type="molecule type" value="Genomic_DNA"/>
</dbReference>
<evidence type="ECO:0000313" key="5">
    <source>
        <dbReference type="EMBL" id="GBF33002.1"/>
    </source>
</evidence>
<keyword evidence="2" id="KW-0547">Nucleotide-binding</keyword>
<dbReference type="Pfam" id="PF00005">
    <property type="entry name" value="ABC_tran"/>
    <property type="match status" value="1"/>
</dbReference>
<dbReference type="PANTHER" id="PTHR42939:SF3">
    <property type="entry name" value="ABC TRANSPORTER ATP-BINDING COMPONENT"/>
    <property type="match status" value="1"/>
</dbReference>
<dbReference type="GO" id="GO:0016887">
    <property type="term" value="F:ATP hydrolysis activity"/>
    <property type="evidence" value="ECO:0007669"/>
    <property type="project" value="InterPro"/>
</dbReference>
<dbReference type="SUPFAM" id="SSF52540">
    <property type="entry name" value="P-loop containing nucleoside triphosphate hydrolases"/>
    <property type="match status" value="1"/>
</dbReference>
<evidence type="ECO:0000259" key="4">
    <source>
        <dbReference type="PROSITE" id="PS50893"/>
    </source>
</evidence>
<gene>
    <name evidence="5" type="ORF">DCCM_2099</name>
</gene>
<organism evidence="5 6">
    <name type="scientific">Desulfocucumis palustris</name>
    <dbReference type="NCBI Taxonomy" id="1898651"/>
    <lineage>
        <taxon>Bacteria</taxon>
        <taxon>Bacillati</taxon>
        <taxon>Bacillota</taxon>
        <taxon>Clostridia</taxon>
        <taxon>Eubacteriales</taxon>
        <taxon>Desulfocucumaceae</taxon>
        <taxon>Desulfocucumis</taxon>
    </lineage>
</organism>
<feature type="domain" description="ABC transporter" evidence="4">
    <location>
        <begin position="4"/>
        <end position="232"/>
    </location>
</feature>
<keyword evidence="1" id="KW-0813">Transport</keyword>
<dbReference type="Gene3D" id="3.40.50.300">
    <property type="entry name" value="P-loop containing nucleotide triphosphate hydrolases"/>
    <property type="match status" value="1"/>
</dbReference>